<evidence type="ECO:0000313" key="1">
    <source>
        <dbReference type="EMBL" id="JAG43229.1"/>
    </source>
</evidence>
<dbReference type="EMBL" id="GBHO01000372">
    <property type="protein sequence ID" value="JAG43232.1"/>
    <property type="molecule type" value="Transcribed_RNA"/>
</dbReference>
<name>A0A0A9ZFD2_LYGHE</name>
<evidence type="ECO:0000313" key="3">
    <source>
        <dbReference type="EMBL" id="JAQ06020.1"/>
    </source>
</evidence>
<proteinExistence type="predicted"/>
<accession>A0A0A9ZFD2</accession>
<protein>
    <submittedName>
        <fullName evidence="1">33 kDa chaperonin</fullName>
    </submittedName>
</protein>
<evidence type="ECO:0000313" key="2">
    <source>
        <dbReference type="EMBL" id="JAG43232.1"/>
    </source>
</evidence>
<dbReference type="EMBL" id="GDHC01012609">
    <property type="protein sequence ID" value="JAQ06020.1"/>
    <property type="molecule type" value="Transcribed_RNA"/>
</dbReference>
<dbReference type="EMBL" id="GBHO01000375">
    <property type="protein sequence ID" value="JAG43229.1"/>
    <property type="molecule type" value="Transcribed_RNA"/>
</dbReference>
<sequence>MGPFMALCLRAHGINCDLAQHESKTDVDRGTIVLTPSITQLMGDVLNVSVPTGSVVGRLLTFDHVGNDLCDLDLNEYREKGESPTFFCCDRPKVERALLSLC</sequence>
<reference evidence="1" key="2">
    <citation type="submission" date="2014-07" db="EMBL/GenBank/DDBJ databases">
        <authorList>
            <person name="Hull J."/>
        </authorList>
    </citation>
    <scope>NUCLEOTIDE SEQUENCE</scope>
</reference>
<gene>
    <name evidence="1" type="primary">hslO_4</name>
    <name evidence="2" type="synonym">hslO_3</name>
    <name evidence="1" type="ORF">CM83_28473</name>
    <name evidence="2" type="ORF">CM83_28475</name>
    <name evidence="3" type="ORF">g.23745</name>
</gene>
<dbReference type="AlphaFoldDB" id="A0A0A9ZFD2"/>
<organism evidence="1">
    <name type="scientific">Lygus hesperus</name>
    <name type="common">Western plant bug</name>
    <dbReference type="NCBI Taxonomy" id="30085"/>
    <lineage>
        <taxon>Eukaryota</taxon>
        <taxon>Metazoa</taxon>
        <taxon>Ecdysozoa</taxon>
        <taxon>Arthropoda</taxon>
        <taxon>Hexapoda</taxon>
        <taxon>Insecta</taxon>
        <taxon>Pterygota</taxon>
        <taxon>Neoptera</taxon>
        <taxon>Paraneoptera</taxon>
        <taxon>Hemiptera</taxon>
        <taxon>Heteroptera</taxon>
        <taxon>Panheteroptera</taxon>
        <taxon>Cimicomorpha</taxon>
        <taxon>Miridae</taxon>
        <taxon>Mirini</taxon>
        <taxon>Lygus</taxon>
    </lineage>
</organism>
<reference evidence="1" key="1">
    <citation type="journal article" date="2014" name="PLoS ONE">
        <title>Transcriptome-Based Identification of ABC Transporters in the Western Tarnished Plant Bug Lygus hesperus.</title>
        <authorList>
            <person name="Hull J.J."/>
            <person name="Chaney K."/>
            <person name="Geib S.M."/>
            <person name="Fabrick J.A."/>
            <person name="Brent C.S."/>
            <person name="Walsh D."/>
            <person name="Lavine L.C."/>
        </authorList>
    </citation>
    <scope>NUCLEOTIDE SEQUENCE</scope>
</reference>
<reference evidence="3" key="3">
    <citation type="journal article" date="2016" name="Gigascience">
        <title>De novo construction of an expanded transcriptome assembly for the western tarnished plant bug, Lygus hesperus.</title>
        <authorList>
            <person name="Tassone E.E."/>
            <person name="Geib S.M."/>
            <person name="Hall B."/>
            <person name="Fabrick J.A."/>
            <person name="Brent C.S."/>
            <person name="Hull J.J."/>
        </authorList>
    </citation>
    <scope>NUCLEOTIDE SEQUENCE</scope>
</reference>